<dbReference type="GO" id="GO:0016787">
    <property type="term" value="F:hydrolase activity"/>
    <property type="evidence" value="ECO:0007669"/>
    <property type="project" value="UniProtKB-KW"/>
</dbReference>
<protein>
    <submittedName>
        <fullName evidence="3">UDP-2,4-diacetamido-2,4, 6-trideoxy-beta-L-altropyranose hydrolase</fullName>
        <ecNumber evidence="3">3.6.1.57</ecNumber>
    </submittedName>
</protein>
<dbReference type="PANTHER" id="PTHR21015:SF22">
    <property type="entry name" value="GLYCOSYLTRANSFERASE"/>
    <property type="match status" value="1"/>
</dbReference>
<dbReference type="Gene3D" id="3.40.50.11190">
    <property type="match status" value="1"/>
</dbReference>
<dbReference type="RefSeq" id="WP_419151510.1">
    <property type="nucleotide sequence ID" value="NZ_JAUSTR010000002.1"/>
</dbReference>
<evidence type="ECO:0000313" key="3">
    <source>
        <dbReference type="EMBL" id="MDQ0161935.1"/>
    </source>
</evidence>
<dbReference type="EMBL" id="JAUSTR010000002">
    <property type="protein sequence ID" value="MDQ0161935.1"/>
    <property type="molecule type" value="Genomic_DNA"/>
</dbReference>
<dbReference type="EC" id="3.6.1.57" evidence="3"/>
<keyword evidence="4" id="KW-1185">Reference proteome</keyword>
<feature type="domain" description="Glycosyl transferase family 28 C-terminal" evidence="2">
    <location>
        <begin position="195"/>
        <end position="341"/>
    </location>
</feature>
<dbReference type="InterPro" id="IPR020023">
    <property type="entry name" value="PseG"/>
</dbReference>
<evidence type="ECO:0000313" key="4">
    <source>
        <dbReference type="Proteomes" id="UP001225646"/>
    </source>
</evidence>
<name>A0ABT9VLU7_9BACI</name>
<dbReference type="SUPFAM" id="SSF53756">
    <property type="entry name" value="UDP-Glycosyltransferase/glycogen phosphorylase"/>
    <property type="match status" value="1"/>
</dbReference>
<dbReference type="PANTHER" id="PTHR21015">
    <property type="entry name" value="UDP-N-ACETYLGLUCOSAMINE--N-ACETYLMURAMYL-(PENTAPEPTIDE) PYROPHOSPHORYL-UNDECAPRENOL N-ACETYLGLUCOSAMINE TRANSFERASE 1"/>
    <property type="match status" value="1"/>
</dbReference>
<organism evidence="3 4">
    <name type="scientific">Aeribacillus alveayuensis</name>
    <dbReference type="NCBI Taxonomy" id="279215"/>
    <lineage>
        <taxon>Bacteria</taxon>
        <taxon>Bacillati</taxon>
        <taxon>Bacillota</taxon>
        <taxon>Bacilli</taxon>
        <taxon>Bacillales</taxon>
        <taxon>Bacillaceae</taxon>
        <taxon>Aeribacillus</taxon>
    </lineage>
</organism>
<dbReference type="InterPro" id="IPR007235">
    <property type="entry name" value="Glyco_trans_28_C"/>
</dbReference>
<dbReference type="Pfam" id="PF04101">
    <property type="entry name" value="Glyco_tran_28_C"/>
    <property type="match status" value="1"/>
</dbReference>
<comment type="caution">
    <text evidence="3">The sequence shown here is derived from an EMBL/GenBank/DDBJ whole genome shotgun (WGS) entry which is preliminary data.</text>
</comment>
<dbReference type="Proteomes" id="UP001225646">
    <property type="component" value="Unassembled WGS sequence"/>
</dbReference>
<dbReference type="Gene3D" id="3.40.50.2000">
    <property type="entry name" value="Glycogen Phosphorylase B"/>
    <property type="match status" value="1"/>
</dbReference>
<keyword evidence="3" id="KW-0378">Hydrolase</keyword>
<evidence type="ECO:0000259" key="2">
    <source>
        <dbReference type="Pfam" id="PF04101"/>
    </source>
</evidence>
<keyword evidence="1" id="KW-0472">Membrane</keyword>
<proteinExistence type="predicted"/>
<evidence type="ECO:0000256" key="1">
    <source>
        <dbReference type="ARBA" id="ARBA00023136"/>
    </source>
</evidence>
<sequence>MNVVFRVDSSVTIGTGHVMRCLTLANQLKKQVNADVSFICRDLEGNLIHFIKDNGFRVLVLPKIQINKADRLAIFQWYEKNWKQDVYETQFLFKKYNFSIDLLVVDHYGLDSKWESKIKPFSKKIMVIDDLANRKHVCDFLLDQNWHLNYQKRYQHLVSPECKQLLGPNYVLLREEFIVASRQKRIRDGKIRNILVFFGGTDHTNETIKTLNAMALLENNIKVNVVVGSSNKRKHEIREYCDRYLNFFFHCQVSNMAELMNEADLAIGAGGTTTWERCYLGLPSITIIVADNQIELTDSVSKFGATINLGFSDEVTSDQIFEAVKDLIEHPKKVQLLSERASKLVNHKIVNTYPVVKVIMEELK</sequence>
<dbReference type="NCBIfam" id="TIGR03590">
    <property type="entry name" value="PseG"/>
    <property type="match status" value="1"/>
</dbReference>
<gene>
    <name evidence="3" type="ORF">J2S06_001009</name>
</gene>
<accession>A0ABT9VLU7</accession>
<reference evidence="3 4" key="1">
    <citation type="submission" date="2023-07" db="EMBL/GenBank/DDBJ databases">
        <title>Genomic Encyclopedia of Type Strains, Phase IV (KMG-IV): sequencing the most valuable type-strain genomes for metagenomic binning, comparative biology and taxonomic classification.</title>
        <authorList>
            <person name="Goeker M."/>
        </authorList>
    </citation>
    <scope>NUCLEOTIDE SEQUENCE [LARGE SCALE GENOMIC DNA]</scope>
    <source>
        <strain evidence="3 4">DSM 19092</strain>
    </source>
</reference>